<dbReference type="SUPFAM" id="SSF161098">
    <property type="entry name" value="MetI-like"/>
    <property type="match status" value="1"/>
</dbReference>
<evidence type="ECO:0000256" key="1">
    <source>
        <dbReference type="ARBA" id="ARBA00004651"/>
    </source>
</evidence>
<dbReference type="CDD" id="cd06261">
    <property type="entry name" value="TM_PBP2"/>
    <property type="match status" value="1"/>
</dbReference>
<proteinExistence type="inferred from homology"/>
<dbReference type="Gene3D" id="1.10.3720.10">
    <property type="entry name" value="MetI-like"/>
    <property type="match status" value="1"/>
</dbReference>
<dbReference type="Proteomes" id="UP000315677">
    <property type="component" value="Unassembled WGS sequence"/>
</dbReference>
<keyword evidence="4 7" id="KW-0812">Transmembrane</keyword>
<comment type="caution">
    <text evidence="9">The sequence shown here is derived from an EMBL/GenBank/DDBJ whole genome shotgun (WGS) entry which is preliminary data.</text>
</comment>
<feature type="transmembrane region" description="Helical" evidence="7">
    <location>
        <begin position="244"/>
        <end position="270"/>
    </location>
</feature>
<feature type="transmembrane region" description="Helical" evidence="7">
    <location>
        <begin position="151"/>
        <end position="182"/>
    </location>
</feature>
<evidence type="ECO:0000313" key="10">
    <source>
        <dbReference type="Proteomes" id="UP000315677"/>
    </source>
</evidence>
<dbReference type="GO" id="GO:0071916">
    <property type="term" value="F:dipeptide transmembrane transporter activity"/>
    <property type="evidence" value="ECO:0007669"/>
    <property type="project" value="TreeGrafter"/>
</dbReference>
<feature type="transmembrane region" description="Helical" evidence="7">
    <location>
        <begin position="194"/>
        <end position="213"/>
    </location>
</feature>
<protein>
    <submittedName>
        <fullName evidence="9">Peptide/nickel transport system permease protein</fullName>
    </submittedName>
</protein>
<dbReference type="Pfam" id="PF00528">
    <property type="entry name" value="BPD_transp_1"/>
    <property type="match status" value="1"/>
</dbReference>
<feature type="transmembrane region" description="Helical" evidence="7">
    <location>
        <begin position="299"/>
        <end position="320"/>
    </location>
</feature>
<keyword evidence="2 7" id="KW-0813">Transport</keyword>
<keyword evidence="6 7" id="KW-0472">Membrane</keyword>
<dbReference type="InterPro" id="IPR035906">
    <property type="entry name" value="MetI-like_sf"/>
</dbReference>
<dbReference type="PANTHER" id="PTHR43163">
    <property type="entry name" value="DIPEPTIDE TRANSPORT SYSTEM PERMEASE PROTEIN DPPB-RELATED"/>
    <property type="match status" value="1"/>
</dbReference>
<keyword evidence="10" id="KW-1185">Reference proteome</keyword>
<gene>
    <name evidence="9" type="ORF">FB558_4605</name>
</gene>
<dbReference type="AlphaFoldDB" id="A0A543DRS7"/>
<organism evidence="9 10">
    <name type="scientific">Pseudonocardia kunmingensis</name>
    <dbReference type="NCBI Taxonomy" id="630975"/>
    <lineage>
        <taxon>Bacteria</taxon>
        <taxon>Bacillati</taxon>
        <taxon>Actinomycetota</taxon>
        <taxon>Actinomycetes</taxon>
        <taxon>Pseudonocardiales</taxon>
        <taxon>Pseudonocardiaceae</taxon>
        <taxon>Pseudonocardia</taxon>
    </lineage>
</organism>
<reference evidence="9 10" key="1">
    <citation type="submission" date="2019-06" db="EMBL/GenBank/DDBJ databases">
        <title>Sequencing the genomes of 1000 actinobacteria strains.</title>
        <authorList>
            <person name="Klenk H.-P."/>
        </authorList>
    </citation>
    <scope>NUCLEOTIDE SEQUENCE [LARGE SCALE GENOMIC DNA]</scope>
    <source>
        <strain evidence="9 10">DSM 45301</strain>
    </source>
</reference>
<dbReference type="InterPro" id="IPR045621">
    <property type="entry name" value="BPD_transp_1_N"/>
</dbReference>
<comment type="similarity">
    <text evidence="7">Belongs to the binding-protein-dependent transport system permease family.</text>
</comment>
<evidence type="ECO:0000259" key="8">
    <source>
        <dbReference type="PROSITE" id="PS50928"/>
    </source>
</evidence>
<evidence type="ECO:0000256" key="6">
    <source>
        <dbReference type="ARBA" id="ARBA00023136"/>
    </source>
</evidence>
<evidence type="ECO:0000256" key="4">
    <source>
        <dbReference type="ARBA" id="ARBA00022692"/>
    </source>
</evidence>
<evidence type="ECO:0000313" key="9">
    <source>
        <dbReference type="EMBL" id="TQM12028.1"/>
    </source>
</evidence>
<feature type="transmembrane region" description="Helical" evidence="7">
    <location>
        <begin position="116"/>
        <end position="139"/>
    </location>
</feature>
<name>A0A543DRS7_9PSEU</name>
<keyword evidence="5 7" id="KW-1133">Transmembrane helix</keyword>
<feature type="transmembrane region" description="Helical" evidence="7">
    <location>
        <begin position="29"/>
        <end position="47"/>
    </location>
</feature>
<dbReference type="GO" id="GO:0005886">
    <property type="term" value="C:plasma membrane"/>
    <property type="evidence" value="ECO:0007669"/>
    <property type="project" value="UniProtKB-SubCell"/>
</dbReference>
<comment type="subcellular location">
    <subcellularLocation>
        <location evidence="1 7">Cell membrane</location>
        <topology evidence="1 7">Multi-pass membrane protein</topology>
    </subcellularLocation>
</comment>
<evidence type="ECO:0000256" key="3">
    <source>
        <dbReference type="ARBA" id="ARBA00022475"/>
    </source>
</evidence>
<dbReference type="RefSeq" id="WP_142056424.1">
    <property type="nucleotide sequence ID" value="NZ_VFPA01000002.1"/>
</dbReference>
<evidence type="ECO:0000256" key="5">
    <source>
        <dbReference type="ARBA" id="ARBA00022989"/>
    </source>
</evidence>
<evidence type="ECO:0000256" key="2">
    <source>
        <dbReference type="ARBA" id="ARBA00022448"/>
    </source>
</evidence>
<accession>A0A543DRS7</accession>
<dbReference type="Pfam" id="PF19300">
    <property type="entry name" value="BPD_transp_1_N"/>
    <property type="match status" value="1"/>
</dbReference>
<evidence type="ECO:0000256" key="7">
    <source>
        <dbReference type="RuleBase" id="RU363032"/>
    </source>
</evidence>
<dbReference type="OrthoDB" id="9778910at2"/>
<dbReference type="PANTHER" id="PTHR43163:SF6">
    <property type="entry name" value="DIPEPTIDE TRANSPORT SYSTEM PERMEASE PROTEIN DPPB-RELATED"/>
    <property type="match status" value="1"/>
</dbReference>
<dbReference type="PROSITE" id="PS50928">
    <property type="entry name" value="ABC_TM1"/>
    <property type="match status" value="1"/>
</dbReference>
<feature type="domain" description="ABC transmembrane type-1" evidence="8">
    <location>
        <begin position="112"/>
        <end position="317"/>
    </location>
</feature>
<dbReference type="EMBL" id="VFPA01000002">
    <property type="protein sequence ID" value="TQM12028.1"/>
    <property type="molecule type" value="Genomic_DNA"/>
</dbReference>
<dbReference type="InterPro" id="IPR000515">
    <property type="entry name" value="MetI-like"/>
</dbReference>
<sequence length="329" mass="34082">MTELAGAARPTGLHAGPWLEFAVRRTGRLLVSVLVLVTASFAMIHLIPGDPVRAALGITASPELVEERTRALGLDQPLPVQFAGHLWGLLRGDLGTSTVSGLPVAQVIGDRLPATAGLGVAAFVLTMVVALPLGIAAAVATHGGRRRGGELAFAGVTGVLAAIPDFLIAVGLVFLFGVTFTVLPVAGLSGPESFALPVIALAVAPAAALARIVRVEGLRVLGQDYIRTARAKRLRPRLVHLRHALPNMLTAALTVGGLLLSGLIAGTVLVENIFAWPGLGTTIVASITQKDYPLVQGIVLVYGVAVLLVNLVVDVLLALFDPRSTIREG</sequence>
<keyword evidence="3" id="KW-1003">Cell membrane</keyword>